<evidence type="ECO:0000313" key="2">
    <source>
        <dbReference type="EMBL" id="TFK30291.1"/>
    </source>
</evidence>
<feature type="region of interest" description="Disordered" evidence="1">
    <location>
        <begin position="1"/>
        <end position="54"/>
    </location>
</feature>
<dbReference type="STRING" id="230819.A0A5C3LNJ9"/>
<dbReference type="OrthoDB" id="3257251at2759"/>
<feature type="compositionally biased region" description="Pro residues" evidence="1">
    <location>
        <begin position="436"/>
        <end position="451"/>
    </location>
</feature>
<evidence type="ECO:0000313" key="3">
    <source>
        <dbReference type="Proteomes" id="UP000307440"/>
    </source>
</evidence>
<protein>
    <submittedName>
        <fullName evidence="2">Uncharacterized protein</fullName>
    </submittedName>
</protein>
<reference evidence="2 3" key="1">
    <citation type="journal article" date="2019" name="Nat. Ecol. Evol.">
        <title>Megaphylogeny resolves global patterns of mushroom evolution.</title>
        <authorList>
            <person name="Varga T."/>
            <person name="Krizsan K."/>
            <person name="Foldi C."/>
            <person name="Dima B."/>
            <person name="Sanchez-Garcia M."/>
            <person name="Sanchez-Ramirez S."/>
            <person name="Szollosi G.J."/>
            <person name="Szarkandi J.G."/>
            <person name="Papp V."/>
            <person name="Albert L."/>
            <person name="Andreopoulos W."/>
            <person name="Angelini C."/>
            <person name="Antonin V."/>
            <person name="Barry K.W."/>
            <person name="Bougher N.L."/>
            <person name="Buchanan P."/>
            <person name="Buyck B."/>
            <person name="Bense V."/>
            <person name="Catcheside P."/>
            <person name="Chovatia M."/>
            <person name="Cooper J."/>
            <person name="Damon W."/>
            <person name="Desjardin D."/>
            <person name="Finy P."/>
            <person name="Geml J."/>
            <person name="Haridas S."/>
            <person name="Hughes K."/>
            <person name="Justo A."/>
            <person name="Karasinski D."/>
            <person name="Kautmanova I."/>
            <person name="Kiss B."/>
            <person name="Kocsube S."/>
            <person name="Kotiranta H."/>
            <person name="LaButti K.M."/>
            <person name="Lechner B.E."/>
            <person name="Liimatainen K."/>
            <person name="Lipzen A."/>
            <person name="Lukacs Z."/>
            <person name="Mihaltcheva S."/>
            <person name="Morgado L.N."/>
            <person name="Niskanen T."/>
            <person name="Noordeloos M.E."/>
            <person name="Ohm R.A."/>
            <person name="Ortiz-Santana B."/>
            <person name="Ovrebo C."/>
            <person name="Racz N."/>
            <person name="Riley R."/>
            <person name="Savchenko A."/>
            <person name="Shiryaev A."/>
            <person name="Soop K."/>
            <person name="Spirin V."/>
            <person name="Szebenyi C."/>
            <person name="Tomsovsky M."/>
            <person name="Tulloss R.E."/>
            <person name="Uehling J."/>
            <person name="Grigoriev I.V."/>
            <person name="Vagvolgyi C."/>
            <person name="Papp T."/>
            <person name="Martin F.M."/>
            <person name="Miettinen O."/>
            <person name="Hibbett D.S."/>
            <person name="Nagy L.G."/>
        </authorList>
    </citation>
    <scope>NUCLEOTIDE SEQUENCE [LARGE SCALE GENOMIC DNA]</scope>
    <source>
        <strain evidence="2 3">CBS 121175</strain>
    </source>
</reference>
<feature type="compositionally biased region" description="Pro residues" evidence="1">
    <location>
        <begin position="506"/>
        <end position="515"/>
    </location>
</feature>
<proteinExistence type="predicted"/>
<feature type="region of interest" description="Disordered" evidence="1">
    <location>
        <begin position="433"/>
        <end position="521"/>
    </location>
</feature>
<accession>A0A5C3LNJ9</accession>
<dbReference type="AlphaFoldDB" id="A0A5C3LNJ9"/>
<feature type="compositionally biased region" description="Basic and acidic residues" evidence="1">
    <location>
        <begin position="160"/>
        <end position="173"/>
    </location>
</feature>
<organism evidence="2 3">
    <name type="scientific">Coprinopsis marcescibilis</name>
    <name type="common">Agaric fungus</name>
    <name type="synonym">Psathyrella marcescibilis</name>
    <dbReference type="NCBI Taxonomy" id="230819"/>
    <lineage>
        <taxon>Eukaryota</taxon>
        <taxon>Fungi</taxon>
        <taxon>Dikarya</taxon>
        <taxon>Basidiomycota</taxon>
        <taxon>Agaricomycotina</taxon>
        <taxon>Agaricomycetes</taxon>
        <taxon>Agaricomycetidae</taxon>
        <taxon>Agaricales</taxon>
        <taxon>Agaricineae</taxon>
        <taxon>Psathyrellaceae</taxon>
        <taxon>Coprinopsis</taxon>
    </lineage>
</organism>
<feature type="compositionally biased region" description="Low complexity" evidence="1">
    <location>
        <begin position="452"/>
        <end position="476"/>
    </location>
</feature>
<feature type="region of interest" description="Disordered" evidence="1">
    <location>
        <begin position="97"/>
        <end position="179"/>
    </location>
</feature>
<feature type="compositionally biased region" description="Basic and acidic residues" evidence="1">
    <location>
        <begin position="15"/>
        <end position="26"/>
    </location>
</feature>
<feature type="region of interest" description="Disordered" evidence="1">
    <location>
        <begin position="293"/>
        <end position="367"/>
    </location>
</feature>
<evidence type="ECO:0000256" key="1">
    <source>
        <dbReference type="SAM" id="MobiDB-lite"/>
    </source>
</evidence>
<feature type="region of interest" description="Disordered" evidence="1">
    <location>
        <begin position="542"/>
        <end position="590"/>
    </location>
</feature>
<feature type="compositionally biased region" description="Pro residues" evidence="1">
    <location>
        <begin position="481"/>
        <end position="496"/>
    </location>
</feature>
<feature type="compositionally biased region" description="Pro residues" evidence="1">
    <location>
        <begin position="323"/>
        <end position="332"/>
    </location>
</feature>
<sequence length="590" mass="63743">MDGTPPVDPSIILDGRIRRPRDKETLGQRLKREKAAERQRRKRERDRVQAQAEAASQAQTVANIAMMAFASPESLQHHFAQLTHQVVAAAVAASAGEEEAMHTPPGIPQPLSPTVDMQDFTQPLPIQHLQQVQHQIQQTQPDHAPHTPSDTDQGPVTPEEAERREKVRAAARERQRKHRLQVKQKKMRELGLDVDVVNPIEDFRPPDFPHDFQQPLGGMLGGDFASANALGGQTFASTLLLSFSCAPLLKAHLLRTLNMTNEELASLEPIIAEAWDKWNAQRQARYAEAVKNGQTPQGMHSGFPIDLTQPPPPPHHDGREVPHPPPNNPHTMPPHNGSHAMSAPHPVHNPNGLPPHPNHGDPSTLPPHALLQHLHLAPPFHIPGGPLLHHIPPPPGQFPPHLLHQLASSPFQHGQITPQQLHLAIQALTQAAGLQQPPPSPPHSPTPPSQPQPQSQRSLSPQLQPQSPVQPAQQAQTDLAPPQPTQPSTAHPPPPTFACSEGPSILAPPPPPPPTTTTTEVKPTLDFRNRFSLHGVAAAAGGVAGPLPSTYRSPYGDDPHTGMQVPVGGASPAAPGICDMNIDPTLQDSA</sequence>
<name>A0A5C3LNJ9_COPMA</name>
<feature type="compositionally biased region" description="Low complexity" evidence="1">
    <location>
        <begin position="122"/>
        <end position="140"/>
    </location>
</feature>
<dbReference type="Proteomes" id="UP000307440">
    <property type="component" value="Unassembled WGS sequence"/>
</dbReference>
<dbReference type="EMBL" id="ML210147">
    <property type="protein sequence ID" value="TFK30291.1"/>
    <property type="molecule type" value="Genomic_DNA"/>
</dbReference>
<keyword evidence="3" id="KW-1185">Reference proteome</keyword>
<gene>
    <name evidence="2" type="ORF">FA15DRAFT_699832</name>
</gene>